<feature type="transmembrane region" description="Helical" evidence="1">
    <location>
        <begin position="89"/>
        <end position="114"/>
    </location>
</feature>
<feature type="transmembrane region" description="Helical" evidence="1">
    <location>
        <begin position="120"/>
        <end position="140"/>
    </location>
</feature>
<dbReference type="Pfam" id="PF13160">
    <property type="entry name" value="DUF3995"/>
    <property type="match status" value="1"/>
</dbReference>
<dbReference type="InterPro" id="IPR000073">
    <property type="entry name" value="AB_hydrolase_1"/>
</dbReference>
<protein>
    <recommendedName>
        <fullName evidence="2">AB hydrolase-1 domain-containing protein</fullName>
    </recommendedName>
</protein>
<dbReference type="PRINTS" id="PR00111">
    <property type="entry name" value="ABHYDROLASE"/>
</dbReference>
<sequence length="455" mass="48952">MTEHSIRRAGTLIAAVLAVDGLAHLYWSTGLTWPAADSRTLSFAVLGFPVPFTPQILLPLAAALFGAALLVHGRVTLGRRHRLGWLPQAGTVAVAAGLLIRALAGLVWACGIGVRTGTAFYWLNLCAYTPACLGLGLAAVTVVRYDAKGRSWLPCTVLPLLVTAVALYGAYGYTPVQQRGYRPEAGSRFVDTPVARFHYLREGQGPAIVLLSPGAASTFAWRPQLTTLARTHTVYAVDLPGQGFTELHDHGFRFDLPSMVSAVDTFLDAVSVRSAVLGGDSWSGGWALAYAQRHPQRVSRLILLAPSGLARPDVWSWELLKPLVVGELATKAGFGSRAAVAAGVRDLFVHRERVTGPVIDAMWAPGTLRDNLRSEYLLERGLDWRTTQNGLRRTLQPTLVVWGAKDTVLPVAQAATFGRLLPNARVSVLGDCGHALTLDCPDQVTGLMEDFLGVR</sequence>
<evidence type="ECO:0000256" key="1">
    <source>
        <dbReference type="SAM" id="Phobius"/>
    </source>
</evidence>
<keyword evidence="1" id="KW-1133">Transmembrane helix</keyword>
<dbReference type="Proteomes" id="UP001165135">
    <property type="component" value="Unassembled WGS sequence"/>
</dbReference>
<keyword evidence="1" id="KW-0812">Transmembrane</keyword>
<feature type="domain" description="AB hydrolase-1" evidence="2">
    <location>
        <begin position="206"/>
        <end position="437"/>
    </location>
</feature>
<gene>
    <name evidence="3" type="ORF">Airi01_100120</name>
</gene>
<evidence type="ECO:0000313" key="3">
    <source>
        <dbReference type="EMBL" id="GLY81745.1"/>
    </source>
</evidence>
<feature type="transmembrane region" description="Helical" evidence="1">
    <location>
        <begin position="56"/>
        <end position="77"/>
    </location>
</feature>
<dbReference type="SUPFAM" id="SSF53474">
    <property type="entry name" value="alpha/beta-Hydrolases"/>
    <property type="match status" value="1"/>
</dbReference>
<dbReference type="EMBL" id="BSTJ01000022">
    <property type="protein sequence ID" value="GLY81745.1"/>
    <property type="molecule type" value="Genomic_DNA"/>
</dbReference>
<dbReference type="InterPro" id="IPR029058">
    <property type="entry name" value="AB_hydrolase_fold"/>
</dbReference>
<accession>A0A9W6RXM1</accession>
<dbReference type="InterPro" id="IPR025058">
    <property type="entry name" value="DUF3995"/>
</dbReference>
<dbReference type="PANTHER" id="PTHR46438:SF11">
    <property type="entry name" value="LIPASE-RELATED"/>
    <property type="match status" value="1"/>
</dbReference>
<proteinExistence type="predicted"/>
<dbReference type="Pfam" id="PF00561">
    <property type="entry name" value="Abhydrolase_1"/>
    <property type="match status" value="1"/>
</dbReference>
<keyword evidence="1" id="KW-0472">Membrane</keyword>
<dbReference type="Gene3D" id="3.40.50.1820">
    <property type="entry name" value="alpha/beta hydrolase"/>
    <property type="match status" value="1"/>
</dbReference>
<dbReference type="GO" id="GO:0003824">
    <property type="term" value="F:catalytic activity"/>
    <property type="evidence" value="ECO:0007669"/>
    <property type="project" value="UniProtKB-ARBA"/>
</dbReference>
<feature type="transmembrane region" description="Helical" evidence="1">
    <location>
        <begin position="152"/>
        <end position="173"/>
    </location>
</feature>
<organism evidence="3 4">
    <name type="scientific">Actinoallomurus iriomotensis</name>
    <dbReference type="NCBI Taxonomy" id="478107"/>
    <lineage>
        <taxon>Bacteria</taxon>
        <taxon>Bacillati</taxon>
        <taxon>Actinomycetota</taxon>
        <taxon>Actinomycetes</taxon>
        <taxon>Streptosporangiales</taxon>
        <taxon>Thermomonosporaceae</taxon>
        <taxon>Actinoallomurus</taxon>
    </lineage>
</organism>
<reference evidence="3" key="1">
    <citation type="submission" date="2023-03" db="EMBL/GenBank/DDBJ databases">
        <title>Actinoallomurus iriomotensis NBRC 103681.</title>
        <authorList>
            <person name="Ichikawa N."/>
            <person name="Sato H."/>
            <person name="Tonouchi N."/>
        </authorList>
    </citation>
    <scope>NUCLEOTIDE SEQUENCE</scope>
    <source>
        <strain evidence="3">NBRC 103681</strain>
    </source>
</reference>
<comment type="caution">
    <text evidence="3">The sequence shown here is derived from an EMBL/GenBank/DDBJ whole genome shotgun (WGS) entry which is preliminary data.</text>
</comment>
<dbReference type="AlphaFoldDB" id="A0A9W6RXM1"/>
<name>A0A9W6RXM1_9ACTN</name>
<dbReference type="PANTHER" id="PTHR46438">
    <property type="entry name" value="ALPHA/BETA-HYDROLASES SUPERFAMILY PROTEIN"/>
    <property type="match status" value="1"/>
</dbReference>
<dbReference type="RefSeq" id="WP_285636599.1">
    <property type="nucleotide sequence ID" value="NZ_BSTJ01000022.1"/>
</dbReference>
<evidence type="ECO:0000313" key="4">
    <source>
        <dbReference type="Proteomes" id="UP001165135"/>
    </source>
</evidence>
<evidence type="ECO:0000259" key="2">
    <source>
        <dbReference type="Pfam" id="PF00561"/>
    </source>
</evidence>
<feature type="transmembrane region" description="Helical" evidence="1">
    <location>
        <begin position="12"/>
        <end position="36"/>
    </location>
</feature>